<keyword evidence="1" id="KW-0812">Transmembrane</keyword>
<proteinExistence type="predicted"/>
<dbReference type="NCBIfam" id="TIGR00254">
    <property type="entry name" value="GGDEF"/>
    <property type="match status" value="1"/>
</dbReference>
<feature type="transmembrane region" description="Helical" evidence="1">
    <location>
        <begin position="45"/>
        <end position="63"/>
    </location>
</feature>
<feature type="domain" description="GGDEF" evidence="2">
    <location>
        <begin position="162"/>
        <end position="294"/>
    </location>
</feature>
<dbReference type="InterPro" id="IPR052163">
    <property type="entry name" value="DGC-Regulatory_Protein"/>
</dbReference>
<gene>
    <name evidence="3" type="ORF">J2782_004372</name>
</gene>
<feature type="transmembrane region" description="Helical" evidence="1">
    <location>
        <begin position="16"/>
        <end position="39"/>
    </location>
</feature>
<keyword evidence="1" id="KW-1133">Transmembrane helix</keyword>
<comment type="caution">
    <text evidence="3">The sequence shown here is derived from an EMBL/GenBank/DDBJ whole genome shotgun (WGS) entry which is preliminary data.</text>
</comment>
<protein>
    <submittedName>
        <fullName evidence="3">Diguanylate cyclase (GGDEF)-like protein</fullName>
    </submittedName>
</protein>
<dbReference type="Proteomes" id="UP001184614">
    <property type="component" value="Unassembled WGS sequence"/>
</dbReference>
<evidence type="ECO:0000259" key="2">
    <source>
        <dbReference type="PROSITE" id="PS50887"/>
    </source>
</evidence>
<evidence type="ECO:0000313" key="3">
    <source>
        <dbReference type="EMBL" id="MDR6434619.1"/>
    </source>
</evidence>
<name>A0ABU1MF09_9HYPH</name>
<evidence type="ECO:0000313" key="4">
    <source>
        <dbReference type="Proteomes" id="UP001184614"/>
    </source>
</evidence>
<dbReference type="InterPro" id="IPR029787">
    <property type="entry name" value="Nucleotide_cyclase"/>
</dbReference>
<sequence length="295" mass="31709">MSHAISGSAQARQRAWYLLAVLMLCWSAVFGTAMFLLAYTREPALLINAAVLAISVSSAITSRNAATPRIAFLAILFVTVPFLSGVFLSLDEEKWIVFVVGIPLLLSSYSLTSQNHQILVRLIWAERQARALAYTDVLTGLPNRLSFACHQETLASLPTGSSGYAYMCLDLDGFKKVNDHYGHPAGDLLLKAVAVRLRQVTRSSDIVFRIGGDEFIVYMPGASSDDCAVVASRIVTSLGKPFSLSDDLTVSIGCSAGSACLTIPGTAATILHVADEALYKAKREGKSRHVHSAAQ</sequence>
<dbReference type="EMBL" id="JAVDQT010000013">
    <property type="protein sequence ID" value="MDR6434619.1"/>
    <property type="molecule type" value="Genomic_DNA"/>
</dbReference>
<keyword evidence="4" id="KW-1185">Reference proteome</keyword>
<dbReference type="Gene3D" id="3.30.70.270">
    <property type="match status" value="1"/>
</dbReference>
<dbReference type="InterPro" id="IPR043128">
    <property type="entry name" value="Rev_trsase/Diguanyl_cyclase"/>
</dbReference>
<dbReference type="SUPFAM" id="SSF55073">
    <property type="entry name" value="Nucleotide cyclase"/>
    <property type="match status" value="1"/>
</dbReference>
<reference evidence="3 4" key="1">
    <citation type="submission" date="2023-07" db="EMBL/GenBank/DDBJ databases">
        <title>Sorghum-associated microbial communities from plants grown in Nebraska, USA.</title>
        <authorList>
            <person name="Schachtman D."/>
        </authorList>
    </citation>
    <scope>NUCLEOTIDE SEQUENCE [LARGE SCALE GENOMIC DNA]</scope>
    <source>
        <strain evidence="3 4">DS1730</strain>
    </source>
</reference>
<dbReference type="SMART" id="SM00267">
    <property type="entry name" value="GGDEF"/>
    <property type="match status" value="1"/>
</dbReference>
<feature type="transmembrane region" description="Helical" evidence="1">
    <location>
        <begin position="95"/>
        <end position="112"/>
    </location>
</feature>
<organism evidence="3 4">
    <name type="scientific">Brucella pseudogrignonensis</name>
    <dbReference type="NCBI Taxonomy" id="419475"/>
    <lineage>
        <taxon>Bacteria</taxon>
        <taxon>Pseudomonadati</taxon>
        <taxon>Pseudomonadota</taxon>
        <taxon>Alphaproteobacteria</taxon>
        <taxon>Hyphomicrobiales</taxon>
        <taxon>Brucellaceae</taxon>
        <taxon>Brucella/Ochrobactrum group</taxon>
        <taxon>Brucella</taxon>
    </lineage>
</organism>
<accession>A0ABU1MF09</accession>
<dbReference type="Pfam" id="PF00990">
    <property type="entry name" value="GGDEF"/>
    <property type="match status" value="1"/>
</dbReference>
<dbReference type="RefSeq" id="WP_310016091.1">
    <property type="nucleotide sequence ID" value="NZ_JAVDQT010000013.1"/>
</dbReference>
<keyword evidence="1" id="KW-0472">Membrane</keyword>
<dbReference type="PANTHER" id="PTHR46663:SF4">
    <property type="entry name" value="DIGUANYLATE CYCLASE DGCT-RELATED"/>
    <property type="match status" value="1"/>
</dbReference>
<dbReference type="PROSITE" id="PS50887">
    <property type="entry name" value="GGDEF"/>
    <property type="match status" value="1"/>
</dbReference>
<feature type="transmembrane region" description="Helical" evidence="1">
    <location>
        <begin position="70"/>
        <end position="89"/>
    </location>
</feature>
<dbReference type="CDD" id="cd01949">
    <property type="entry name" value="GGDEF"/>
    <property type="match status" value="1"/>
</dbReference>
<evidence type="ECO:0000256" key="1">
    <source>
        <dbReference type="SAM" id="Phobius"/>
    </source>
</evidence>
<dbReference type="InterPro" id="IPR000160">
    <property type="entry name" value="GGDEF_dom"/>
</dbReference>
<dbReference type="PANTHER" id="PTHR46663">
    <property type="entry name" value="DIGUANYLATE CYCLASE DGCT-RELATED"/>
    <property type="match status" value="1"/>
</dbReference>